<evidence type="ECO:0000256" key="4">
    <source>
        <dbReference type="ARBA" id="ARBA00022989"/>
    </source>
</evidence>
<comment type="caution">
    <text evidence="8">The sequence shown here is derived from an EMBL/GenBank/DDBJ whole genome shotgun (WGS) entry which is preliminary data.</text>
</comment>
<evidence type="ECO:0000256" key="1">
    <source>
        <dbReference type="ARBA" id="ARBA00004651"/>
    </source>
</evidence>
<evidence type="ECO:0000256" key="2">
    <source>
        <dbReference type="ARBA" id="ARBA00022448"/>
    </source>
</evidence>
<name>N4WMR9_9BACI</name>
<dbReference type="InterPro" id="IPR020846">
    <property type="entry name" value="MFS_dom"/>
</dbReference>
<dbReference type="PATRIC" id="fig|1308866.3.peg.2807"/>
<dbReference type="RefSeq" id="WP_003473512.1">
    <property type="nucleotide sequence ID" value="NZ_APML01000072.1"/>
</dbReference>
<proteinExistence type="predicted"/>
<accession>N4WMR9</accession>
<reference evidence="8 9" key="1">
    <citation type="submission" date="2013-03" db="EMBL/GenBank/DDBJ databases">
        <title>Draft genome sequence of Gracibacillus halophilus YIM-C55.5, a moderately halophilic and thermophilic organism from the Xiaochaidamu salt lake.</title>
        <authorList>
            <person name="Sugumar T."/>
            <person name="Polireddy D.R."/>
            <person name="Antony A."/>
            <person name="Madhava Y.R."/>
            <person name="Sivakumar N."/>
        </authorList>
    </citation>
    <scope>NUCLEOTIDE SEQUENCE [LARGE SCALE GENOMIC DNA]</scope>
    <source>
        <strain evidence="8 9">YIM-C55.5</strain>
    </source>
</reference>
<keyword evidence="5 6" id="KW-0472">Membrane</keyword>
<dbReference type="STRING" id="1308866.J416_13921"/>
<organism evidence="8 9">
    <name type="scientific">Gracilibacillus halophilus YIM-C55.5</name>
    <dbReference type="NCBI Taxonomy" id="1308866"/>
    <lineage>
        <taxon>Bacteria</taxon>
        <taxon>Bacillati</taxon>
        <taxon>Bacillota</taxon>
        <taxon>Bacilli</taxon>
        <taxon>Bacillales</taxon>
        <taxon>Bacillaceae</taxon>
        <taxon>Gracilibacillus</taxon>
    </lineage>
</organism>
<comment type="subcellular location">
    <subcellularLocation>
        <location evidence="1">Cell membrane</location>
        <topology evidence="1">Multi-pass membrane protein</topology>
    </subcellularLocation>
</comment>
<protein>
    <submittedName>
        <fullName evidence="8">MFS-type transporter</fullName>
    </submittedName>
</protein>
<dbReference type="EMBL" id="APML01000072">
    <property type="protein sequence ID" value="ENH95815.1"/>
    <property type="molecule type" value="Genomic_DNA"/>
</dbReference>
<feature type="domain" description="Major facilitator superfamily (MFS) profile" evidence="7">
    <location>
        <begin position="15"/>
        <end position="81"/>
    </location>
</feature>
<gene>
    <name evidence="8" type="ORF">J416_13921</name>
</gene>
<keyword evidence="2" id="KW-0813">Transport</keyword>
<keyword evidence="9" id="KW-1185">Reference proteome</keyword>
<dbReference type="Gene3D" id="1.20.1250.20">
    <property type="entry name" value="MFS general substrate transporter like domains"/>
    <property type="match status" value="1"/>
</dbReference>
<sequence>MRKRFFERFYYGWFIVFIGALGVFFSGPGQTYSNSMFVDEYIKEFDWSRSEVSSLYSIATLVAGFIMMGVGRFIDRFGNVR</sequence>
<dbReference type="GO" id="GO:0005886">
    <property type="term" value="C:plasma membrane"/>
    <property type="evidence" value="ECO:0007669"/>
    <property type="project" value="UniProtKB-SubCell"/>
</dbReference>
<feature type="transmembrane region" description="Helical" evidence="6">
    <location>
        <begin position="55"/>
        <end position="74"/>
    </location>
</feature>
<dbReference type="GO" id="GO:0022857">
    <property type="term" value="F:transmembrane transporter activity"/>
    <property type="evidence" value="ECO:0007669"/>
    <property type="project" value="InterPro"/>
</dbReference>
<keyword evidence="3 6" id="KW-0812">Transmembrane</keyword>
<evidence type="ECO:0000313" key="8">
    <source>
        <dbReference type="EMBL" id="ENH95815.1"/>
    </source>
</evidence>
<dbReference type="Proteomes" id="UP000012283">
    <property type="component" value="Unassembled WGS sequence"/>
</dbReference>
<dbReference type="InterPro" id="IPR036259">
    <property type="entry name" value="MFS_trans_sf"/>
</dbReference>
<dbReference type="SUPFAM" id="SSF103473">
    <property type="entry name" value="MFS general substrate transporter"/>
    <property type="match status" value="1"/>
</dbReference>
<dbReference type="AlphaFoldDB" id="N4WMR9"/>
<dbReference type="eggNOG" id="COG2807">
    <property type="taxonomic scope" value="Bacteria"/>
</dbReference>
<evidence type="ECO:0000256" key="3">
    <source>
        <dbReference type="ARBA" id="ARBA00022692"/>
    </source>
</evidence>
<dbReference type="PROSITE" id="PS50850">
    <property type="entry name" value="MFS"/>
    <property type="match status" value="1"/>
</dbReference>
<evidence type="ECO:0000259" key="7">
    <source>
        <dbReference type="PROSITE" id="PS50850"/>
    </source>
</evidence>
<evidence type="ECO:0000313" key="9">
    <source>
        <dbReference type="Proteomes" id="UP000012283"/>
    </source>
</evidence>
<evidence type="ECO:0000256" key="6">
    <source>
        <dbReference type="SAM" id="Phobius"/>
    </source>
</evidence>
<feature type="transmembrane region" description="Helical" evidence="6">
    <location>
        <begin position="9"/>
        <end position="27"/>
    </location>
</feature>
<keyword evidence="4 6" id="KW-1133">Transmembrane helix</keyword>
<evidence type="ECO:0000256" key="5">
    <source>
        <dbReference type="ARBA" id="ARBA00023136"/>
    </source>
</evidence>